<keyword evidence="1" id="KW-1133">Transmembrane helix</keyword>
<gene>
    <name evidence="2" type="ORF">I5282_00765</name>
</gene>
<comment type="caution">
    <text evidence="2">The sequence shown here is derived from an EMBL/GenBank/DDBJ whole genome shotgun (WGS) entry which is preliminary data.</text>
</comment>
<organism evidence="2 3">
    <name type="scientific">Legionella bononiensis</name>
    <dbReference type="NCBI Taxonomy" id="2793102"/>
    <lineage>
        <taxon>Bacteria</taxon>
        <taxon>Pseudomonadati</taxon>
        <taxon>Pseudomonadota</taxon>
        <taxon>Gammaproteobacteria</taxon>
        <taxon>Legionellales</taxon>
        <taxon>Legionellaceae</taxon>
        <taxon>Legionella</taxon>
    </lineage>
</organism>
<dbReference type="InterPro" id="IPR036770">
    <property type="entry name" value="Ankyrin_rpt-contain_sf"/>
</dbReference>
<evidence type="ECO:0000313" key="2">
    <source>
        <dbReference type="EMBL" id="MBL7525098.1"/>
    </source>
</evidence>
<keyword evidence="1" id="KW-0472">Membrane</keyword>
<proteinExistence type="predicted"/>
<reference evidence="2 3" key="1">
    <citation type="submission" date="2020-12" db="EMBL/GenBank/DDBJ databases">
        <title>WGS of Legionella: environmental sample.</title>
        <authorList>
            <person name="Cristino S."/>
            <person name="Girolamini L."/>
            <person name="Salaris S."/>
            <person name="Pascale M.R."/>
            <person name="Mazzotta M."/>
            <person name="Orsini M."/>
            <person name="Grottola A."/>
        </authorList>
    </citation>
    <scope>NUCLEOTIDE SEQUENCE [LARGE SCALE GENOMIC DNA]</scope>
    <source>
        <strain evidence="2 3">30cs62</strain>
    </source>
</reference>
<name>A0ABS1W6U1_9GAMM</name>
<accession>A0ABS1W6U1</accession>
<dbReference type="RefSeq" id="WP_203113882.1">
    <property type="nucleotide sequence ID" value="NZ_JADWVM010000018.1"/>
</dbReference>
<keyword evidence="3" id="KW-1185">Reference proteome</keyword>
<feature type="transmembrane region" description="Helical" evidence="1">
    <location>
        <begin position="391"/>
        <end position="415"/>
    </location>
</feature>
<dbReference type="Proteomes" id="UP000809910">
    <property type="component" value="Unassembled WGS sequence"/>
</dbReference>
<evidence type="ECO:0000256" key="1">
    <source>
        <dbReference type="SAM" id="Phobius"/>
    </source>
</evidence>
<protein>
    <recommendedName>
        <fullName evidence="4">Ankyrin repeat protein</fullName>
    </recommendedName>
</protein>
<keyword evidence="1" id="KW-0812">Transmembrane</keyword>
<sequence>MIPSSQILSLLRQNKTNILLHPTVSVKNFGSILLHQAANYPEILQHHLNTLTPTEQYSLIKEKKQIGNTLLHTAAINASSLKIILSLYPTNEQFPALEEKNEDGNNVMHLATSHPESLNTILNLYSKEHVLNVLQKVNNDGDTVLHLAASNPASLQALLPLYPQDGLLDALTQKNKNGDNVLDRACNSSPEALKILLDSLSDDNKLLIINEKNRYGYTKLQWSIHKQHNLKVFLQALPESSRLSSVLEEDRQDRTLLDRAKDNPSLLSIILHGFPELAPHLPQDTDTLLRLNNNHFFKHALQFFDQIKQFKYYANHLVKYSDNDLDRTEGIKAINLADHLNHSFNHFINAKINADREKEQQAQIAFKMSLQKGYNEMNVHRHIWKPLLSNIIIAATGIGLLLIIANFIVTGQAFFSQTQRQKRMDEIKNNFNAIENCTIPLAVA</sequence>
<dbReference type="Gene3D" id="1.25.40.20">
    <property type="entry name" value="Ankyrin repeat-containing domain"/>
    <property type="match status" value="1"/>
</dbReference>
<evidence type="ECO:0008006" key="4">
    <source>
        <dbReference type="Google" id="ProtNLM"/>
    </source>
</evidence>
<evidence type="ECO:0000313" key="3">
    <source>
        <dbReference type="Proteomes" id="UP000809910"/>
    </source>
</evidence>
<dbReference type="EMBL" id="JADWVN010000003">
    <property type="protein sequence ID" value="MBL7525098.1"/>
    <property type="molecule type" value="Genomic_DNA"/>
</dbReference>
<dbReference type="SUPFAM" id="SSF48403">
    <property type="entry name" value="Ankyrin repeat"/>
    <property type="match status" value="1"/>
</dbReference>